<evidence type="ECO:0000256" key="5">
    <source>
        <dbReference type="ARBA" id="ARBA00022679"/>
    </source>
</evidence>
<comment type="pathway">
    <text evidence="2">Lipid metabolism; sphingolipid metabolism.</text>
</comment>
<name>A0A8J7MSB2_9RHOB</name>
<dbReference type="PANTHER" id="PTHR12726:SF0">
    <property type="entry name" value="CERAMIDE GLUCOSYLTRANSFERASE"/>
    <property type="match status" value="1"/>
</dbReference>
<keyword evidence="10" id="KW-1185">Reference proteome</keyword>
<evidence type="ECO:0000256" key="3">
    <source>
        <dbReference type="ARBA" id="ARBA00004991"/>
    </source>
</evidence>
<evidence type="ECO:0000256" key="6">
    <source>
        <dbReference type="ARBA" id="ARBA00022692"/>
    </source>
</evidence>
<dbReference type="Gene3D" id="3.90.550.10">
    <property type="entry name" value="Spore Coat Polysaccharide Biosynthesis Protein SpsA, Chain A"/>
    <property type="match status" value="1"/>
</dbReference>
<accession>A0A8J7MSB2</accession>
<dbReference type="InterPro" id="IPR029044">
    <property type="entry name" value="Nucleotide-diphossugar_trans"/>
</dbReference>
<dbReference type="AlphaFoldDB" id="A0A8J7MSB2"/>
<dbReference type="GO" id="GO:0016020">
    <property type="term" value="C:membrane"/>
    <property type="evidence" value="ECO:0007669"/>
    <property type="project" value="UniProtKB-SubCell"/>
</dbReference>
<evidence type="ECO:0000256" key="7">
    <source>
        <dbReference type="ARBA" id="ARBA00022989"/>
    </source>
</evidence>
<evidence type="ECO:0000256" key="4">
    <source>
        <dbReference type="ARBA" id="ARBA00022676"/>
    </source>
</evidence>
<dbReference type="CDD" id="cd02520">
    <property type="entry name" value="Glucosylceramide_synthase"/>
    <property type="match status" value="1"/>
</dbReference>
<comment type="pathway">
    <text evidence="3">Sphingolipid metabolism.</text>
</comment>
<protein>
    <submittedName>
        <fullName evidence="9">Glycosyltransferase</fullName>
    </submittedName>
</protein>
<comment type="subcellular location">
    <subcellularLocation>
        <location evidence="1">Membrane</location>
        <topology evidence="1">Multi-pass membrane protein</topology>
    </subcellularLocation>
</comment>
<dbReference type="PANTHER" id="PTHR12726">
    <property type="entry name" value="CERAMIDE GLUCOSYLTRANSFERASE"/>
    <property type="match status" value="1"/>
</dbReference>
<keyword evidence="7" id="KW-1133">Transmembrane helix</keyword>
<dbReference type="InterPro" id="IPR025993">
    <property type="entry name" value="Ceramide_glucosylTrfase"/>
</dbReference>
<dbReference type="GO" id="GO:0008120">
    <property type="term" value="F:ceramide glucosyltransferase activity"/>
    <property type="evidence" value="ECO:0007669"/>
    <property type="project" value="TreeGrafter"/>
</dbReference>
<dbReference type="EMBL" id="JAESVP010000003">
    <property type="protein sequence ID" value="MBL4927764.1"/>
    <property type="molecule type" value="Genomic_DNA"/>
</dbReference>
<evidence type="ECO:0000256" key="8">
    <source>
        <dbReference type="ARBA" id="ARBA00023136"/>
    </source>
</evidence>
<keyword evidence="5" id="KW-0808">Transferase</keyword>
<evidence type="ECO:0000256" key="2">
    <source>
        <dbReference type="ARBA" id="ARBA00004760"/>
    </source>
</evidence>
<evidence type="ECO:0000313" key="9">
    <source>
        <dbReference type="EMBL" id="MBL4927764.1"/>
    </source>
</evidence>
<organism evidence="9 10">
    <name type="scientific">Fuscibacter oryzae</name>
    <dbReference type="NCBI Taxonomy" id="2803939"/>
    <lineage>
        <taxon>Bacteria</taxon>
        <taxon>Pseudomonadati</taxon>
        <taxon>Pseudomonadota</taxon>
        <taxon>Alphaproteobacteria</taxon>
        <taxon>Rhodobacterales</taxon>
        <taxon>Paracoccaceae</taxon>
        <taxon>Fuscibacter</taxon>
    </lineage>
</organism>
<dbReference type="SUPFAM" id="SSF53448">
    <property type="entry name" value="Nucleotide-diphospho-sugar transferases"/>
    <property type="match status" value="1"/>
</dbReference>
<evidence type="ECO:0000256" key="1">
    <source>
        <dbReference type="ARBA" id="ARBA00004141"/>
    </source>
</evidence>
<reference evidence="9" key="1">
    <citation type="submission" date="2021-01" db="EMBL/GenBank/DDBJ databases">
        <title>Genome seq and assembly of Tabrizicola sp. KVB23.</title>
        <authorList>
            <person name="Chhetri G."/>
        </authorList>
    </citation>
    <scope>NUCLEOTIDE SEQUENCE</scope>
    <source>
        <strain evidence="9">KVB23</strain>
    </source>
</reference>
<dbReference type="Proteomes" id="UP000619033">
    <property type="component" value="Unassembled WGS sequence"/>
</dbReference>
<keyword evidence="8" id="KW-0472">Membrane</keyword>
<keyword evidence="6" id="KW-0812">Transmembrane</keyword>
<comment type="caution">
    <text evidence="9">The sequence shown here is derived from an EMBL/GenBank/DDBJ whole genome shotgun (WGS) entry which is preliminary data.</text>
</comment>
<dbReference type="GO" id="GO:0006679">
    <property type="term" value="P:glucosylceramide biosynthetic process"/>
    <property type="evidence" value="ECO:0007669"/>
    <property type="project" value="TreeGrafter"/>
</dbReference>
<gene>
    <name evidence="9" type="ORF">JI744_06565</name>
</gene>
<evidence type="ECO:0000313" key="10">
    <source>
        <dbReference type="Proteomes" id="UP000619033"/>
    </source>
</evidence>
<dbReference type="Pfam" id="PF13506">
    <property type="entry name" value="Glyco_transf_21"/>
    <property type="match status" value="1"/>
</dbReference>
<keyword evidence="4" id="KW-0328">Glycosyltransferase</keyword>
<sequence>MGLLLAATGLLFAHLATVGLGLAQLRRPLPRRIGQPPVTLLRPVCGSDPFDEETLRSSFTLEYPQYEVIFCAPNEADPAVALCRRLMAQYPHVPARLLTGLDALTNPKLANLAKGWRAATYEWVCMTDSNLLLPPDYLTTVTGSWAEGTGLVSCPPVGVRPADLGGHLECAFLNGNQARLQLAAARLGFGFAQGKTLFWSKPALEAAGGIAALGRHLAEDVTATRITREQGLRVSLPPRPWAQPIGQRSLRAVWNRQLRWSRVRRDGFPLLFLLEPLNGALLPAALAFAATGLAGGSAIWPLAYLALWYGAEIALCRAARWPLGLRGVLALPLRDALLPVLWLATFLRRGIEWRGNAMAVPSAAPTV</sequence>
<proteinExistence type="predicted"/>